<gene>
    <name evidence="2" type="ORF">OLC1_LOCUS13866</name>
</gene>
<sequence>MYSGQSRSPVRYPLRRRSSIDYDDSYRYPGDRNPRSPYSRPRHRRSNFDAKPDRTRDKPYLDKFYPAHVAHINAGAVIVNPQNIPKVKLSVDPNRRPEWNRRFDSAPPVEKGPPNLALEERLWILIKGNKLVSGSNVGLGYVVLKDVADLTGEEIEIPGIPLPFPLAMPFAPDIRYKDWSVWSVEVAAFWAKRVICDVASNSADGDDLVSVYHVRPGSCSKIYADIDVVEFMRSNHLLFSKPVIMGHFSDMR</sequence>
<evidence type="ECO:0000313" key="3">
    <source>
        <dbReference type="Proteomes" id="UP001161247"/>
    </source>
</evidence>
<name>A0AAV1DDJ2_OLDCO</name>
<evidence type="ECO:0000256" key="1">
    <source>
        <dbReference type="SAM" id="MobiDB-lite"/>
    </source>
</evidence>
<accession>A0AAV1DDJ2</accession>
<dbReference type="Proteomes" id="UP001161247">
    <property type="component" value="Chromosome 5"/>
</dbReference>
<evidence type="ECO:0000313" key="2">
    <source>
        <dbReference type="EMBL" id="CAI9105090.1"/>
    </source>
</evidence>
<feature type="region of interest" description="Disordered" evidence="1">
    <location>
        <begin position="1"/>
        <end position="57"/>
    </location>
</feature>
<dbReference type="EMBL" id="OX459122">
    <property type="protein sequence ID" value="CAI9105090.1"/>
    <property type="molecule type" value="Genomic_DNA"/>
</dbReference>
<proteinExistence type="predicted"/>
<protein>
    <submittedName>
        <fullName evidence="2">OLC1v1003941C1</fullName>
    </submittedName>
</protein>
<organism evidence="2 3">
    <name type="scientific">Oldenlandia corymbosa var. corymbosa</name>
    <dbReference type="NCBI Taxonomy" id="529605"/>
    <lineage>
        <taxon>Eukaryota</taxon>
        <taxon>Viridiplantae</taxon>
        <taxon>Streptophyta</taxon>
        <taxon>Embryophyta</taxon>
        <taxon>Tracheophyta</taxon>
        <taxon>Spermatophyta</taxon>
        <taxon>Magnoliopsida</taxon>
        <taxon>eudicotyledons</taxon>
        <taxon>Gunneridae</taxon>
        <taxon>Pentapetalae</taxon>
        <taxon>asterids</taxon>
        <taxon>lamiids</taxon>
        <taxon>Gentianales</taxon>
        <taxon>Rubiaceae</taxon>
        <taxon>Rubioideae</taxon>
        <taxon>Spermacoceae</taxon>
        <taxon>Hedyotis-Oldenlandia complex</taxon>
        <taxon>Oldenlandia</taxon>
    </lineage>
</organism>
<keyword evidence="3" id="KW-1185">Reference proteome</keyword>
<reference evidence="2" key="1">
    <citation type="submission" date="2023-03" db="EMBL/GenBank/DDBJ databases">
        <authorList>
            <person name="Julca I."/>
        </authorList>
    </citation>
    <scope>NUCLEOTIDE SEQUENCE</scope>
</reference>
<dbReference type="AlphaFoldDB" id="A0AAV1DDJ2"/>
<feature type="compositionally biased region" description="Basic and acidic residues" evidence="1">
    <location>
        <begin position="18"/>
        <end position="34"/>
    </location>
</feature>
<feature type="compositionally biased region" description="Basic and acidic residues" evidence="1">
    <location>
        <begin position="46"/>
        <end position="57"/>
    </location>
</feature>